<dbReference type="HOGENOM" id="CLU_102310_1_0_1"/>
<dbReference type="CDD" id="cd20270">
    <property type="entry name" value="Complex1_LYR_SDHAF3_LYRM10"/>
    <property type="match status" value="1"/>
</dbReference>
<evidence type="ECO:0000256" key="6">
    <source>
        <dbReference type="RuleBase" id="RU368039"/>
    </source>
</evidence>
<dbReference type="InterPro" id="IPR008381">
    <property type="entry name" value="SDHAF3/Sdh7"/>
</dbReference>
<gene>
    <name evidence="7" type="ORF">PHLGIDRAFT_104900</name>
</gene>
<dbReference type="OrthoDB" id="278329at2759"/>
<evidence type="ECO:0000256" key="3">
    <source>
        <dbReference type="ARBA" id="ARBA00022946"/>
    </source>
</evidence>
<dbReference type="Pfam" id="PF13233">
    <property type="entry name" value="Complex1_LYR_2"/>
    <property type="match status" value="1"/>
</dbReference>
<organism evidence="7 8">
    <name type="scientific">Phlebiopsis gigantea (strain 11061_1 CR5-6)</name>
    <name type="common">White-rot fungus</name>
    <name type="synonym">Peniophora gigantea</name>
    <dbReference type="NCBI Taxonomy" id="745531"/>
    <lineage>
        <taxon>Eukaryota</taxon>
        <taxon>Fungi</taxon>
        <taxon>Dikarya</taxon>
        <taxon>Basidiomycota</taxon>
        <taxon>Agaricomycotina</taxon>
        <taxon>Agaricomycetes</taxon>
        <taxon>Polyporales</taxon>
        <taxon>Phanerochaetaceae</taxon>
        <taxon>Phlebiopsis</taxon>
    </lineage>
</organism>
<evidence type="ECO:0000256" key="5">
    <source>
        <dbReference type="ARBA" id="ARBA00023186"/>
    </source>
</evidence>
<dbReference type="AlphaFoldDB" id="A0A0C3PMV1"/>
<dbReference type="GO" id="GO:0006105">
    <property type="term" value="P:succinate metabolic process"/>
    <property type="evidence" value="ECO:0007669"/>
    <property type="project" value="TreeGrafter"/>
</dbReference>
<keyword evidence="4 6" id="KW-0496">Mitochondrion</keyword>
<evidence type="ECO:0000313" key="8">
    <source>
        <dbReference type="Proteomes" id="UP000053257"/>
    </source>
</evidence>
<keyword evidence="3" id="KW-0809">Transit peptide</keyword>
<accession>A0A0C3PMV1</accession>
<evidence type="ECO:0000256" key="2">
    <source>
        <dbReference type="ARBA" id="ARBA00006020"/>
    </source>
</evidence>
<dbReference type="STRING" id="745531.A0A0C3PMV1"/>
<evidence type="ECO:0000313" key="7">
    <source>
        <dbReference type="EMBL" id="KIP08023.1"/>
    </source>
</evidence>
<dbReference type="GO" id="GO:0005759">
    <property type="term" value="C:mitochondrial matrix"/>
    <property type="evidence" value="ECO:0007669"/>
    <property type="project" value="UniProtKB-SubCell"/>
</dbReference>
<dbReference type="Proteomes" id="UP000053257">
    <property type="component" value="Unassembled WGS sequence"/>
</dbReference>
<evidence type="ECO:0000256" key="1">
    <source>
        <dbReference type="ARBA" id="ARBA00004305"/>
    </source>
</evidence>
<evidence type="ECO:0000256" key="4">
    <source>
        <dbReference type="ARBA" id="ARBA00023128"/>
    </source>
</evidence>
<keyword evidence="8" id="KW-1185">Reference proteome</keyword>
<comment type="subcellular location">
    <subcellularLocation>
        <location evidence="1 6">Mitochondrion matrix</location>
    </subcellularLocation>
</comment>
<dbReference type="GO" id="GO:0005758">
    <property type="term" value="C:mitochondrial intermembrane space"/>
    <property type="evidence" value="ECO:0007669"/>
    <property type="project" value="TreeGrafter"/>
</dbReference>
<comment type="subunit">
    <text evidence="6">Interacts with the iron-sulfur protein subunit within the SDH catalytic dimer.</text>
</comment>
<name>A0A0C3PMV1_PHLG1</name>
<comment type="similarity">
    <text evidence="2 6">Belongs to the complex I LYR family. SDHAF3 subfamily.</text>
</comment>
<proteinExistence type="inferred from homology"/>
<protein>
    <recommendedName>
        <fullName evidence="6">Succinate dehydrogenase assembly factor 3</fullName>
        <shortName evidence="6">SDH assembly factor 3</shortName>
        <shortName evidence="6">SDHAF3</shortName>
    </recommendedName>
</protein>
<dbReference type="PANTHER" id="PTHR13137">
    <property type="entry name" value="DC11 ACN9 HOMOLOG"/>
    <property type="match status" value="1"/>
</dbReference>
<dbReference type="GO" id="GO:0034553">
    <property type="term" value="P:mitochondrial respiratory chain complex II assembly"/>
    <property type="evidence" value="ECO:0007669"/>
    <property type="project" value="UniProtKB-UniRule"/>
</dbReference>
<dbReference type="EMBL" id="KN840486">
    <property type="protein sequence ID" value="KIP08023.1"/>
    <property type="molecule type" value="Genomic_DNA"/>
</dbReference>
<comment type="function">
    <text evidence="6">Plays an essential role in the assembly of succinate dehydrogenase (SDH), an enzyme complex (also referred to as respiratory complex II) that is a component of both the tricarboxylic acid (TCA) cycle and the mitochondrial electron transport chain, and which couples the oxidation of succinate to fumarate with the reduction of ubiquinone (coenzyme Q) to ubiquinol. Promotes maturation of the iron-sulfur protein subunit of the SDH catalytic dimer, protecting it from the deleterious effects of oxidants. May act together with SDHAF1.</text>
</comment>
<dbReference type="PANTHER" id="PTHR13137:SF6">
    <property type="entry name" value="SUCCINATE DEHYDROGENASE ASSEMBLY FACTOR 3, MITOCHONDRIAL"/>
    <property type="match status" value="1"/>
</dbReference>
<sequence length="144" mass="16558">MRCNLPRLAESISKTPLTLQQARAALLPPLPLYRNILRAHRRLPVDMRSLGDIYVKSEFRSHRRVDNPIHVIGFLSEWKLYLDQLPADPSQPFTGRKLDPTLLERMSAEQIGQLYELMHATKDLWKPAPTTEEVFSSNDVAKRG</sequence>
<reference evidence="7 8" key="1">
    <citation type="journal article" date="2014" name="PLoS Genet.">
        <title>Analysis of the Phlebiopsis gigantea genome, transcriptome and secretome provides insight into its pioneer colonization strategies of wood.</title>
        <authorList>
            <person name="Hori C."/>
            <person name="Ishida T."/>
            <person name="Igarashi K."/>
            <person name="Samejima M."/>
            <person name="Suzuki H."/>
            <person name="Master E."/>
            <person name="Ferreira P."/>
            <person name="Ruiz-Duenas F.J."/>
            <person name="Held B."/>
            <person name="Canessa P."/>
            <person name="Larrondo L.F."/>
            <person name="Schmoll M."/>
            <person name="Druzhinina I.S."/>
            <person name="Kubicek C.P."/>
            <person name="Gaskell J.A."/>
            <person name="Kersten P."/>
            <person name="St John F."/>
            <person name="Glasner J."/>
            <person name="Sabat G."/>
            <person name="Splinter BonDurant S."/>
            <person name="Syed K."/>
            <person name="Yadav J."/>
            <person name="Mgbeahuruike A.C."/>
            <person name="Kovalchuk A."/>
            <person name="Asiegbu F.O."/>
            <person name="Lackner G."/>
            <person name="Hoffmeister D."/>
            <person name="Rencoret J."/>
            <person name="Gutierrez A."/>
            <person name="Sun H."/>
            <person name="Lindquist E."/>
            <person name="Barry K."/>
            <person name="Riley R."/>
            <person name="Grigoriev I.V."/>
            <person name="Henrissat B."/>
            <person name="Kues U."/>
            <person name="Berka R.M."/>
            <person name="Martinez A.T."/>
            <person name="Covert S.F."/>
            <person name="Blanchette R.A."/>
            <person name="Cullen D."/>
        </authorList>
    </citation>
    <scope>NUCLEOTIDE SEQUENCE [LARGE SCALE GENOMIC DNA]</scope>
    <source>
        <strain evidence="7 8">11061_1 CR5-6</strain>
    </source>
</reference>
<keyword evidence="5 6" id="KW-0143">Chaperone</keyword>